<sequence>MDSPGSAKLESDAATAAEHQSVQKHSGPPPPPDGGFTAWLQCAVGFCVFFNTWGLLNSFGIFQEYYVRDLIPASSSSQISWIGTVQSCFIMLGSVYSGPLYDWGYLRPLIYTGCFMVTFGMFMTSLCKEYWQLLLAQGFFMGLGTGCLFTPTTGVIASYFGKNRGLAMGIASTGSTIGGIIYPVMFRKLVGHSGFGWATRAIAFIILGLSIIPALGIRMRLTPPAVRRVFDKTAWKELHYTLYAVALFVGYAGMYIPFFYLQIYCVEKRIITGEFNFYLLPIMNAAGFFGRLALGHLADRIGPLNGFIISSGACGAIVFGWIGIESEASIVVFCVLYGFFSSGLITLPATVVAVVLCPDMGQYGVRLTMQLVPSAMGLLIGNPVAGAILKSGWLGLQLFSAVTIIACTLLSILAKVAKVGPGLLTRC</sequence>
<feature type="transmembrane region" description="Helical" evidence="4">
    <location>
        <begin position="306"/>
        <end position="324"/>
    </location>
</feature>
<dbReference type="InterPro" id="IPR020846">
    <property type="entry name" value="MFS_dom"/>
</dbReference>
<dbReference type="SUPFAM" id="SSF103473">
    <property type="entry name" value="MFS general substrate transporter"/>
    <property type="match status" value="1"/>
</dbReference>
<evidence type="ECO:0000256" key="3">
    <source>
        <dbReference type="SAM" id="MobiDB-lite"/>
    </source>
</evidence>
<dbReference type="InterPro" id="IPR036259">
    <property type="entry name" value="MFS_trans_sf"/>
</dbReference>
<feature type="transmembrane region" description="Helical" evidence="4">
    <location>
        <begin position="197"/>
        <end position="220"/>
    </location>
</feature>
<feature type="transmembrane region" description="Helical" evidence="4">
    <location>
        <begin position="109"/>
        <end position="127"/>
    </location>
</feature>
<feature type="domain" description="Major facilitator superfamily (MFS) profile" evidence="5">
    <location>
        <begin position="38"/>
        <end position="418"/>
    </location>
</feature>
<evidence type="ECO:0000313" key="7">
    <source>
        <dbReference type="Proteomes" id="UP000799324"/>
    </source>
</evidence>
<protein>
    <submittedName>
        <fullName evidence="6">MFS transporter, MCP family, solute carrier family 16, member 10</fullName>
    </submittedName>
</protein>
<feature type="transmembrane region" description="Helical" evidence="4">
    <location>
        <begin position="166"/>
        <end position="185"/>
    </location>
</feature>
<comment type="subcellular location">
    <subcellularLocation>
        <location evidence="1">Membrane</location>
        <topology evidence="1">Multi-pass membrane protein</topology>
    </subcellularLocation>
</comment>
<feature type="region of interest" description="Disordered" evidence="3">
    <location>
        <begin position="1"/>
        <end position="30"/>
    </location>
</feature>
<dbReference type="Gene3D" id="1.20.1250.20">
    <property type="entry name" value="MFS general substrate transporter like domains"/>
    <property type="match status" value="2"/>
</dbReference>
<feature type="transmembrane region" description="Helical" evidence="4">
    <location>
        <begin position="38"/>
        <end position="59"/>
    </location>
</feature>
<proteinExistence type="inferred from homology"/>
<gene>
    <name evidence="6" type="ORF">K491DRAFT_682554</name>
</gene>
<dbReference type="PANTHER" id="PTHR11360">
    <property type="entry name" value="MONOCARBOXYLATE TRANSPORTER"/>
    <property type="match status" value="1"/>
</dbReference>
<dbReference type="InterPro" id="IPR011701">
    <property type="entry name" value="MFS"/>
</dbReference>
<dbReference type="Pfam" id="PF07690">
    <property type="entry name" value="MFS_1"/>
    <property type="match status" value="1"/>
</dbReference>
<evidence type="ECO:0000256" key="2">
    <source>
        <dbReference type="ARBA" id="ARBA00006727"/>
    </source>
</evidence>
<feature type="transmembrane region" description="Helical" evidence="4">
    <location>
        <begin position="139"/>
        <end position="160"/>
    </location>
</feature>
<evidence type="ECO:0000259" key="5">
    <source>
        <dbReference type="PROSITE" id="PS50850"/>
    </source>
</evidence>
<dbReference type="InterPro" id="IPR050327">
    <property type="entry name" value="Proton-linked_MCT"/>
</dbReference>
<dbReference type="PANTHER" id="PTHR11360:SF234">
    <property type="entry name" value="MFS-TYPE TRANSPORTER DBAD-RELATED"/>
    <property type="match status" value="1"/>
</dbReference>
<evidence type="ECO:0000256" key="4">
    <source>
        <dbReference type="SAM" id="Phobius"/>
    </source>
</evidence>
<dbReference type="GO" id="GO:0022857">
    <property type="term" value="F:transmembrane transporter activity"/>
    <property type="evidence" value="ECO:0007669"/>
    <property type="project" value="InterPro"/>
</dbReference>
<dbReference type="OrthoDB" id="6509908at2759"/>
<feature type="transmembrane region" description="Helical" evidence="4">
    <location>
        <begin position="275"/>
        <end position="294"/>
    </location>
</feature>
<accession>A0A6A6SXS3</accession>
<keyword evidence="4" id="KW-0472">Membrane</keyword>
<keyword evidence="4" id="KW-0812">Transmembrane</keyword>
<feature type="transmembrane region" description="Helical" evidence="4">
    <location>
        <begin position="396"/>
        <end position="414"/>
    </location>
</feature>
<dbReference type="EMBL" id="MU004438">
    <property type="protein sequence ID" value="KAF2651004.1"/>
    <property type="molecule type" value="Genomic_DNA"/>
</dbReference>
<dbReference type="AlphaFoldDB" id="A0A6A6SXS3"/>
<reference evidence="6" key="1">
    <citation type="journal article" date="2020" name="Stud. Mycol.">
        <title>101 Dothideomycetes genomes: a test case for predicting lifestyles and emergence of pathogens.</title>
        <authorList>
            <person name="Haridas S."/>
            <person name="Albert R."/>
            <person name="Binder M."/>
            <person name="Bloem J."/>
            <person name="Labutti K."/>
            <person name="Salamov A."/>
            <person name="Andreopoulos B."/>
            <person name="Baker S."/>
            <person name="Barry K."/>
            <person name="Bills G."/>
            <person name="Bluhm B."/>
            <person name="Cannon C."/>
            <person name="Castanera R."/>
            <person name="Culley D."/>
            <person name="Daum C."/>
            <person name="Ezra D."/>
            <person name="Gonzalez J."/>
            <person name="Henrissat B."/>
            <person name="Kuo A."/>
            <person name="Liang C."/>
            <person name="Lipzen A."/>
            <person name="Lutzoni F."/>
            <person name="Magnuson J."/>
            <person name="Mondo S."/>
            <person name="Nolan M."/>
            <person name="Ohm R."/>
            <person name="Pangilinan J."/>
            <person name="Park H.-J."/>
            <person name="Ramirez L."/>
            <person name="Alfaro M."/>
            <person name="Sun H."/>
            <person name="Tritt A."/>
            <person name="Yoshinaga Y."/>
            <person name="Zwiers L.-H."/>
            <person name="Turgeon B."/>
            <person name="Goodwin S."/>
            <person name="Spatafora J."/>
            <person name="Crous P."/>
            <person name="Grigoriev I."/>
        </authorList>
    </citation>
    <scope>NUCLEOTIDE SEQUENCE</scope>
    <source>
        <strain evidence="6">CBS 122681</strain>
    </source>
</reference>
<dbReference type="Proteomes" id="UP000799324">
    <property type="component" value="Unassembled WGS sequence"/>
</dbReference>
<feature type="transmembrane region" description="Helical" evidence="4">
    <location>
        <begin position="368"/>
        <end position="389"/>
    </location>
</feature>
<name>A0A6A6SXS3_9PLEO</name>
<keyword evidence="7" id="KW-1185">Reference proteome</keyword>
<evidence type="ECO:0000256" key="1">
    <source>
        <dbReference type="ARBA" id="ARBA00004141"/>
    </source>
</evidence>
<feature type="transmembrane region" description="Helical" evidence="4">
    <location>
        <begin position="331"/>
        <end position="356"/>
    </location>
</feature>
<dbReference type="GO" id="GO:0016020">
    <property type="term" value="C:membrane"/>
    <property type="evidence" value="ECO:0007669"/>
    <property type="project" value="UniProtKB-SubCell"/>
</dbReference>
<organism evidence="6 7">
    <name type="scientific">Lophiostoma macrostomum CBS 122681</name>
    <dbReference type="NCBI Taxonomy" id="1314788"/>
    <lineage>
        <taxon>Eukaryota</taxon>
        <taxon>Fungi</taxon>
        <taxon>Dikarya</taxon>
        <taxon>Ascomycota</taxon>
        <taxon>Pezizomycotina</taxon>
        <taxon>Dothideomycetes</taxon>
        <taxon>Pleosporomycetidae</taxon>
        <taxon>Pleosporales</taxon>
        <taxon>Lophiostomataceae</taxon>
        <taxon>Lophiostoma</taxon>
    </lineage>
</organism>
<comment type="similarity">
    <text evidence="2">Belongs to the major facilitator superfamily. Monocarboxylate porter (TC 2.A.1.13) family.</text>
</comment>
<keyword evidence="4" id="KW-1133">Transmembrane helix</keyword>
<evidence type="ECO:0000313" key="6">
    <source>
        <dbReference type="EMBL" id="KAF2651004.1"/>
    </source>
</evidence>
<dbReference type="PROSITE" id="PS50850">
    <property type="entry name" value="MFS"/>
    <property type="match status" value="1"/>
</dbReference>
<feature type="transmembrane region" description="Helical" evidence="4">
    <location>
        <begin position="240"/>
        <end position="263"/>
    </location>
</feature>